<evidence type="ECO:0000313" key="2">
    <source>
        <dbReference type="Proteomes" id="UP001597267"/>
    </source>
</evidence>
<evidence type="ECO:0000313" key="1">
    <source>
        <dbReference type="EMBL" id="MFD1671681.1"/>
    </source>
</evidence>
<gene>
    <name evidence="1" type="ORF">ACFQ5M_06220</name>
</gene>
<protein>
    <submittedName>
        <fullName evidence="1">Uncharacterized protein</fullName>
    </submittedName>
</protein>
<accession>A0ABW4J616</accession>
<name>A0ABW4J616_9LACO</name>
<dbReference type="RefSeq" id="WP_164507099.1">
    <property type="nucleotide sequence ID" value="NZ_JBHTOP010000020.1"/>
</dbReference>
<sequence>MYINPDVAHAKVKDIDMLFNFDIGVVAGIDQQGLAFYKKEGILWNYYFLSIN</sequence>
<dbReference type="Proteomes" id="UP001597267">
    <property type="component" value="Unassembled WGS sequence"/>
</dbReference>
<organism evidence="1 2">
    <name type="scientific">Agrilactobacillus yilanensis</name>
    <dbReference type="NCBI Taxonomy" id="2485997"/>
    <lineage>
        <taxon>Bacteria</taxon>
        <taxon>Bacillati</taxon>
        <taxon>Bacillota</taxon>
        <taxon>Bacilli</taxon>
        <taxon>Lactobacillales</taxon>
        <taxon>Lactobacillaceae</taxon>
        <taxon>Agrilactobacillus</taxon>
    </lineage>
</organism>
<proteinExistence type="predicted"/>
<comment type="caution">
    <text evidence="1">The sequence shown here is derived from an EMBL/GenBank/DDBJ whole genome shotgun (WGS) entry which is preliminary data.</text>
</comment>
<reference evidence="2" key="1">
    <citation type="journal article" date="2019" name="Int. J. Syst. Evol. Microbiol.">
        <title>The Global Catalogue of Microorganisms (GCM) 10K type strain sequencing project: providing services to taxonomists for standard genome sequencing and annotation.</title>
        <authorList>
            <consortium name="The Broad Institute Genomics Platform"/>
            <consortium name="The Broad Institute Genome Sequencing Center for Infectious Disease"/>
            <person name="Wu L."/>
            <person name="Ma J."/>
        </authorList>
    </citation>
    <scope>NUCLEOTIDE SEQUENCE [LARGE SCALE GENOMIC DNA]</scope>
    <source>
        <strain evidence="2">CCM 8896</strain>
    </source>
</reference>
<dbReference type="EMBL" id="JBHTOP010000020">
    <property type="protein sequence ID" value="MFD1671681.1"/>
    <property type="molecule type" value="Genomic_DNA"/>
</dbReference>
<keyword evidence="2" id="KW-1185">Reference proteome</keyword>